<feature type="region of interest" description="Disordered" evidence="1">
    <location>
        <begin position="470"/>
        <end position="518"/>
    </location>
</feature>
<dbReference type="AlphaFoldDB" id="A0A4U6XCD2"/>
<evidence type="ECO:0000313" key="3">
    <source>
        <dbReference type="Proteomes" id="UP000310108"/>
    </source>
</evidence>
<sequence>MKKNKKKRKMSRPLSPHFPQPTNQPGHRARIRNELRRNKHTANHYHELNINWTINPPHLLLRAVTVLVTITVNRHCACPLSASATASASASRARPEQRNSPTNIFLAVSISRYSSSLPSLLGSSSIEHPVRPTMAKKKNKQTTLDEFSDGVLSGSASQTSSSSSSKAPPSKKSTSAIVDAAPALIICRNKHWRFISSFHGPWLQMPIEILETIANINYNAPRPRPIDPAVFFDLLKIRRLVDEATNLAVRAASDVASPTLTNVHGGLNGHASSLGFGVGNGHGTKLSKERKFRMREQASQKLSRAYRLDEIACSVATMQGASPLEDIGALVLQRSKDDPDAKYVHFFHEKIPSRQMAECTSLQPLDEVISARPTEGEALRTRATVRIFKDDFDGAAQDLSAALQVQRFHQPLHMTPSSQGLQLVNGSRRSQDVILVEEQQPSSLETQLLFQRAGVHLTIACQHVVDGLPETTTPVNGETAPRAPPSGANGSFDPGNGPGASDKMPGPTAADKEAASSRLEHRKLVKTYAKRALRDYMAYLSNFDYTPDLPLKVAKEFTEKVNLAAKGIRHPRVPDAGSTPPYKSYSLSDLFAAVPPADIPPYPSQEVVRPSGPVQPANYEAITYHPLLTEALHSLLLCHCLVQTSTKELLRHAYMVARLARLADGYPIFQASRSPARADWIEVLRRAQNWIQMTASWEQLCAPAPLPVFDGPLGEQQNKTHPSPKAAALAAAAITRDASTLPGAGESEEQRKERIRQQAIMDALDDDRVIDEAGFRAAVTARQKRAEEDHAYLMSLKNNNNTNGKPESGAAGPVSPALRRWSVDDGREYPILTERAAAIARWILEAPPVSLGTAKRKKRTGTKKQKDATETETETAAASLANLSLGDAARAVDTPA</sequence>
<feature type="region of interest" description="Disordered" evidence="1">
    <location>
        <begin position="850"/>
        <end position="896"/>
    </location>
</feature>
<reference evidence="2 3" key="1">
    <citation type="journal article" date="2019" name="PLoS ONE">
        <title>Comparative genome analysis indicates high evolutionary potential of pathogenicity genes in Colletotrichum tanaceti.</title>
        <authorList>
            <person name="Lelwala R.V."/>
            <person name="Korhonen P.K."/>
            <person name="Young N.D."/>
            <person name="Scott J.B."/>
            <person name="Ades P.A."/>
            <person name="Gasser R.B."/>
            <person name="Taylor P.W.J."/>
        </authorList>
    </citation>
    <scope>NUCLEOTIDE SEQUENCE [LARGE SCALE GENOMIC DNA]</scope>
    <source>
        <strain evidence="2">BRIP57314</strain>
    </source>
</reference>
<name>A0A4U6XCD2_9PEZI</name>
<organism evidence="2 3">
    <name type="scientific">Colletotrichum tanaceti</name>
    <dbReference type="NCBI Taxonomy" id="1306861"/>
    <lineage>
        <taxon>Eukaryota</taxon>
        <taxon>Fungi</taxon>
        <taxon>Dikarya</taxon>
        <taxon>Ascomycota</taxon>
        <taxon>Pezizomycotina</taxon>
        <taxon>Sordariomycetes</taxon>
        <taxon>Hypocreomycetidae</taxon>
        <taxon>Glomerellales</taxon>
        <taxon>Glomerellaceae</taxon>
        <taxon>Colletotrichum</taxon>
        <taxon>Colletotrichum destructivum species complex</taxon>
    </lineage>
</organism>
<evidence type="ECO:0000256" key="1">
    <source>
        <dbReference type="SAM" id="MobiDB-lite"/>
    </source>
</evidence>
<gene>
    <name evidence="2" type="ORF">CTA1_524</name>
</gene>
<feature type="region of interest" description="Disordered" evidence="1">
    <location>
        <begin position="797"/>
        <end position="817"/>
    </location>
</feature>
<feature type="compositionally biased region" description="Basic residues" evidence="1">
    <location>
        <begin position="1"/>
        <end position="11"/>
    </location>
</feature>
<keyword evidence="3" id="KW-1185">Reference proteome</keyword>
<evidence type="ECO:0008006" key="4">
    <source>
        <dbReference type="Google" id="ProtNLM"/>
    </source>
</evidence>
<dbReference type="EMBL" id="PJEX01000220">
    <property type="protein sequence ID" value="TKW52829.1"/>
    <property type="molecule type" value="Genomic_DNA"/>
</dbReference>
<dbReference type="Proteomes" id="UP000310108">
    <property type="component" value="Unassembled WGS sequence"/>
</dbReference>
<dbReference type="STRING" id="1306861.A0A4U6XCD2"/>
<evidence type="ECO:0000313" key="2">
    <source>
        <dbReference type="EMBL" id="TKW52829.1"/>
    </source>
</evidence>
<accession>A0A4U6XCD2</accession>
<feature type="compositionally biased region" description="Low complexity" evidence="1">
    <location>
        <begin position="153"/>
        <end position="174"/>
    </location>
</feature>
<feature type="region of interest" description="Disordered" evidence="1">
    <location>
        <begin position="1"/>
        <end position="27"/>
    </location>
</feature>
<feature type="compositionally biased region" description="Basic residues" evidence="1">
    <location>
        <begin position="854"/>
        <end position="863"/>
    </location>
</feature>
<proteinExistence type="predicted"/>
<feature type="region of interest" description="Disordered" evidence="1">
    <location>
        <begin position="148"/>
        <end position="174"/>
    </location>
</feature>
<dbReference type="OrthoDB" id="420046at2759"/>
<comment type="caution">
    <text evidence="2">The sequence shown here is derived from an EMBL/GenBank/DDBJ whole genome shotgun (WGS) entry which is preliminary data.</text>
</comment>
<protein>
    <recommendedName>
        <fullName evidence="4">Histidine kinase group protein</fullName>
    </recommendedName>
</protein>